<organism evidence="1 2">
    <name type="scientific">Ascochyta lentis</name>
    <dbReference type="NCBI Taxonomy" id="205686"/>
    <lineage>
        <taxon>Eukaryota</taxon>
        <taxon>Fungi</taxon>
        <taxon>Dikarya</taxon>
        <taxon>Ascomycota</taxon>
        <taxon>Pezizomycotina</taxon>
        <taxon>Dothideomycetes</taxon>
        <taxon>Pleosporomycetidae</taxon>
        <taxon>Pleosporales</taxon>
        <taxon>Pleosporineae</taxon>
        <taxon>Didymellaceae</taxon>
        <taxon>Ascochyta</taxon>
    </lineage>
</organism>
<dbReference type="AlphaFoldDB" id="A0A8H7IVX4"/>
<proteinExistence type="predicted"/>
<accession>A0A8H7IVX4</accession>
<reference evidence="1" key="2">
    <citation type="submission" date="2020-09" db="EMBL/GenBank/DDBJ databases">
        <title>Reference genome assembly for Australian Ascochyta lentis isolate Al4.</title>
        <authorList>
            <person name="Lee R.C."/>
            <person name="Farfan-Caceres L.M."/>
            <person name="Debler J.W."/>
            <person name="Williams A.H."/>
            <person name="Henares B.M."/>
        </authorList>
    </citation>
    <scope>NUCLEOTIDE SEQUENCE</scope>
    <source>
        <strain evidence="1">Al4</strain>
    </source>
</reference>
<dbReference type="Proteomes" id="UP000651452">
    <property type="component" value="Unassembled WGS sequence"/>
</dbReference>
<sequence>MSQQAAIISGVPKLTPLPTYHNQIVDECYSYEPSPEPDLCRFTPESEQDGFPFSRGVTPHTPEPFAYHEPFSLVDNLDYLDCQTWSGDELVSIGLGFSDLKMPTEGWMTPTPEPEEMSRANLFAQNPDFATSLQMHSSAVITSNRPAEAWSTFPHDSTVADAKTATSLSLDDYPIDSGVVMQGEWTPQNTYINMGNMVTSAPYAPKMQGMPDTAPVWEDVFMASSTPY</sequence>
<dbReference type="EMBL" id="RZGK01000016">
    <property type="protein sequence ID" value="KAF9693274.1"/>
    <property type="molecule type" value="Genomic_DNA"/>
</dbReference>
<gene>
    <name evidence="1" type="ORF">EKO04_008886</name>
</gene>
<dbReference type="OrthoDB" id="40579at2759"/>
<reference evidence="1" key="1">
    <citation type="submission" date="2018-12" db="EMBL/GenBank/DDBJ databases">
        <authorList>
            <person name="Syme R.A."/>
            <person name="Farfan-Caceres L."/>
            <person name="Lichtenzveig J."/>
        </authorList>
    </citation>
    <scope>NUCLEOTIDE SEQUENCE</scope>
    <source>
        <strain evidence="1">Al4</strain>
    </source>
</reference>
<protein>
    <submittedName>
        <fullName evidence="1">Uncharacterized protein</fullName>
    </submittedName>
</protein>
<name>A0A8H7IVX4_9PLEO</name>
<evidence type="ECO:0000313" key="2">
    <source>
        <dbReference type="Proteomes" id="UP000651452"/>
    </source>
</evidence>
<comment type="caution">
    <text evidence="1">The sequence shown here is derived from an EMBL/GenBank/DDBJ whole genome shotgun (WGS) entry which is preliminary data.</text>
</comment>
<keyword evidence="2" id="KW-1185">Reference proteome</keyword>
<evidence type="ECO:0000313" key="1">
    <source>
        <dbReference type="EMBL" id="KAF9693274.1"/>
    </source>
</evidence>